<dbReference type="EMBL" id="BAAAHH010000034">
    <property type="protein sequence ID" value="GAA0964457.1"/>
    <property type="molecule type" value="Genomic_DNA"/>
</dbReference>
<sequence>MRIVVVGGHGQIALRLLRQWPDGTAVGVVRHREQIPDVEATGQEGALFDLEEDPMAELAILLQGADAVVFAAGAGPGSGTARKATVDQNGAILSAEAAQEAGVRRFVQISATGVDQPVPPGTDETWAAYVTAKRVAEEDLRVRDLDWTILRPGRLIDGQGTHLVRLTDPPAERGDIPREDVASVIAELLRTGAGVHRTLELHGGSVPIPEAVAAL</sequence>
<dbReference type="RefSeq" id="WP_344244846.1">
    <property type="nucleotide sequence ID" value="NZ_BAAAHH010000034.1"/>
</dbReference>
<protein>
    <submittedName>
        <fullName evidence="2">NAD(P)H-binding protein</fullName>
    </submittedName>
</protein>
<dbReference type="Gene3D" id="3.40.50.720">
    <property type="entry name" value="NAD(P)-binding Rossmann-like Domain"/>
    <property type="match status" value="1"/>
</dbReference>
<dbReference type="PANTHER" id="PTHR15020:SF50">
    <property type="entry name" value="UPF0659 PROTEIN YMR090W"/>
    <property type="match status" value="1"/>
</dbReference>
<proteinExistence type="predicted"/>
<dbReference type="Pfam" id="PF13460">
    <property type="entry name" value="NAD_binding_10"/>
    <property type="match status" value="1"/>
</dbReference>
<evidence type="ECO:0000259" key="1">
    <source>
        <dbReference type="Pfam" id="PF13460"/>
    </source>
</evidence>
<dbReference type="Proteomes" id="UP001500665">
    <property type="component" value="Unassembled WGS sequence"/>
</dbReference>
<evidence type="ECO:0000313" key="3">
    <source>
        <dbReference type="Proteomes" id="UP001500665"/>
    </source>
</evidence>
<dbReference type="InterPro" id="IPR036291">
    <property type="entry name" value="NAD(P)-bd_dom_sf"/>
</dbReference>
<keyword evidence="3" id="KW-1185">Reference proteome</keyword>
<organism evidence="2 3">
    <name type="scientific">Actinocorallia libanotica</name>
    <dbReference type="NCBI Taxonomy" id="46162"/>
    <lineage>
        <taxon>Bacteria</taxon>
        <taxon>Bacillati</taxon>
        <taxon>Actinomycetota</taxon>
        <taxon>Actinomycetes</taxon>
        <taxon>Streptosporangiales</taxon>
        <taxon>Thermomonosporaceae</taxon>
        <taxon>Actinocorallia</taxon>
    </lineage>
</organism>
<name>A0ABN1RUT4_9ACTN</name>
<reference evidence="2 3" key="1">
    <citation type="journal article" date="2019" name="Int. J. Syst. Evol. Microbiol.">
        <title>The Global Catalogue of Microorganisms (GCM) 10K type strain sequencing project: providing services to taxonomists for standard genome sequencing and annotation.</title>
        <authorList>
            <consortium name="The Broad Institute Genomics Platform"/>
            <consortium name="The Broad Institute Genome Sequencing Center for Infectious Disease"/>
            <person name="Wu L."/>
            <person name="Ma J."/>
        </authorList>
    </citation>
    <scope>NUCLEOTIDE SEQUENCE [LARGE SCALE GENOMIC DNA]</scope>
    <source>
        <strain evidence="2 3">JCM 10696</strain>
    </source>
</reference>
<comment type="caution">
    <text evidence="2">The sequence shown here is derived from an EMBL/GenBank/DDBJ whole genome shotgun (WGS) entry which is preliminary data.</text>
</comment>
<feature type="domain" description="NAD(P)-binding" evidence="1">
    <location>
        <begin position="7"/>
        <end position="190"/>
    </location>
</feature>
<evidence type="ECO:0000313" key="2">
    <source>
        <dbReference type="EMBL" id="GAA0964457.1"/>
    </source>
</evidence>
<dbReference type="SUPFAM" id="SSF51735">
    <property type="entry name" value="NAD(P)-binding Rossmann-fold domains"/>
    <property type="match status" value="1"/>
</dbReference>
<dbReference type="PANTHER" id="PTHR15020">
    <property type="entry name" value="FLAVIN REDUCTASE-RELATED"/>
    <property type="match status" value="1"/>
</dbReference>
<accession>A0ABN1RUT4</accession>
<dbReference type="InterPro" id="IPR016040">
    <property type="entry name" value="NAD(P)-bd_dom"/>
</dbReference>
<dbReference type="CDD" id="cd05243">
    <property type="entry name" value="SDR_a5"/>
    <property type="match status" value="1"/>
</dbReference>
<gene>
    <name evidence="2" type="ORF">GCM10009550_62330</name>
</gene>